<gene>
    <name evidence="2" type="ORF">ACH5RR_040127</name>
</gene>
<dbReference type="AlphaFoldDB" id="A0ABD2XV49"/>
<feature type="compositionally biased region" description="Basic residues" evidence="1">
    <location>
        <begin position="72"/>
        <end position="83"/>
    </location>
</feature>
<dbReference type="Proteomes" id="UP001630127">
    <property type="component" value="Unassembled WGS sequence"/>
</dbReference>
<sequence length="83" mass="8998">MPLVANIPQVNEGPLFAEFDMATDFYATGSTVCEASTIFYGIPATLGNGESKEEVEKEGRGSEGWDLERKGKKEGRGRKKGGR</sequence>
<name>A0ABD2XV49_9GENT</name>
<accession>A0ABD2XV49</accession>
<organism evidence="2 3">
    <name type="scientific">Cinchona calisaya</name>
    <dbReference type="NCBI Taxonomy" id="153742"/>
    <lineage>
        <taxon>Eukaryota</taxon>
        <taxon>Viridiplantae</taxon>
        <taxon>Streptophyta</taxon>
        <taxon>Embryophyta</taxon>
        <taxon>Tracheophyta</taxon>
        <taxon>Spermatophyta</taxon>
        <taxon>Magnoliopsida</taxon>
        <taxon>eudicotyledons</taxon>
        <taxon>Gunneridae</taxon>
        <taxon>Pentapetalae</taxon>
        <taxon>asterids</taxon>
        <taxon>lamiids</taxon>
        <taxon>Gentianales</taxon>
        <taxon>Rubiaceae</taxon>
        <taxon>Cinchonoideae</taxon>
        <taxon>Cinchoneae</taxon>
        <taxon>Cinchona</taxon>
    </lineage>
</organism>
<evidence type="ECO:0000313" key="3">
    <source>
        <dbReference type="Proteomes" id="UP001630127"/>
    </source>
</evidence>
<reference evidence="2 3" key="1">
    <citation type="submission" date="2024-11" db="EMBL/GenBank/DDBJ databases">
        <title>A near-complete genome assembly of Cinchona calisaya.</title>
        <authorList>
            <person name="Lian D.C."/>
            <person name="Zhao X.W."/>
            <person name="Wei L."/>
        </authorList>
    </citation>
    <scope>NUCLEOTIDE SEQUENCE [LARGE SCALE GENOMIC DNA]</scope>
    <source>
        <tissue evidence="2">Nenye</tissue>
    </source>
</reference>
<protein>
    <submittedName>
        <fullName evidence="2">Uncharacterized protein</fullName>
    </submittedName>
</protein>
<dbReference type="EMBL" id="JBJUIK010000017">
    <property type="protein sequence ID" value="KAL3497395.1"/>
    <property type="molecule type" value="Genomic_DNA"/>
</dbReference>
<feature type="region of interest" description="Disordered" evidence="1">
    <location>
        <begin position="46"/>
        <end position="83"/>
    </location>
</feature>
<evidence type="ECO:0000313" key="2">
    <source>
        <dbReference type="EMBL" id="KAL3497395.1"/>
    </source>
</evidence>
<evidence type="ECO:0000256" key="1">
    <source>
        <dbReference type="SAM" id="MobiDB-lite"/>
    </source>
</evidence>
<comment type="caution">
    <text evidence="2">The sequence shown here is derived from an EMBL/GenBank/DDBJ whole genome shotgun (WGS) entry which is preliminary data.</text>
</comment>
<proteinExistence type="predicted"/>
<keyword evidence="3" id="KW-1185">Reference proteome</keyword>
<feature type="compositionally biased region" description="Basic and acidic residues" evidence="1">
    <location>
        <begin position="50"/>
        <end position="71"/>
    </location>
</feature>